<dbReference type="Pfam" id="PF00436">
    <property type="entry name" value="SSB"/>
    <property type="match status" value="1"/>
</dbReference>
<dbReference type="Proteomes" id="UP000004069">
    <property type="component" value="Unassembled WGS sequence"/>
</dbReference>
<dbReference type="HAMAP" id="MF_00984">
    <property type="entry name" value="SSB"/>
    <property type="match status" value="1"/>
</dbReference>
<keyword evidence="2" id="KW-0227">DNA damage</keyword>
<comment type="function">
    <text evidence="2">Plays an important role in DNA replication, recombination and repair. Binds to ssDNA and to an array of partner proteins to recruit them to their sites of action during DNA metabolism.</text>
</comment>
<keyword evidence="1 2" id="KW-0238">DNA-binding</keyword>
<sequence length="174" mass="18819">MINRVVLVGRLTRDPELRTTGSGISVATFTLAVDRQFTNAQGERGADFISCVIWRKSAENFCSFTSKGSLVGVDGRIQTRSYDNKDGQRVYVTEVVVDNFALLESRKDREARGQNGGYTPSNNGNAGASNTNNFQPNNGAASNNTNSNNSQNKPQDPFAGSGDTIDISDDDLPF</sequence>
<name>D4YSR8_9LACO</name>
<evidence type="ECO:0000256" key="4">
    <source>
        <dbReference type="SAM" id="MobiDB-lite"/>
    </source>
</evidence>
<dbReference type="GO" id="GO:0003697">
    <property type="term" value="F:single-stranded DNA binding"/>
    <property type="evidence" value="ECO:0007669"/>
    <property type="project" value="UniProtKB-UniRule"/>
</dbReference>
<dbReference type="CDD" id="cd04496">
    <property type="entry name" value="SSB_OBF"/>
    <property type="match status" value="1"/>
</dbReference>
<feature type="short sequence motif" description="Important for interaction with partner proteins" evidence="2">
    <location>
        <begin position="169"/>
        <end position="174"/>
    </location>
</feature>
<dbReference type="STRING" id="83683.B1745_00050"/>
<dbReference type="Gene3D" id="2.40.50.140">
    <property type="entry name" value="Nucleic acid-binding proteins"/>
    <property type="match status" value="1"/>
</dbReference>
<dbReference type="PATRIC" id="fig|585524.9.peg.871"/>
<feature type="region of interest" description="Disordered" evidence="4">
    <location>
        <begin position="107"/>
        <end position="174"/>
    </location>
</feature>
<evidence type="ECO:0000256" key="2">
    <source>
        <dbReference type="HAMAP-Rule" id="MF_00984"/>
    </source>
</evidence>
<keyword evidence="2" id="KW-0233">DNA recombination</keyword>
<dbReference type="InterPro" id="IPR012340">
    <property type="entry name" value="NA-bd_OB-fold"/>
</dbReference>
<keyword evidence="6" id="KW-1185">Reference proteome</keyword>
<dbReference type="GO" id="GO:0006281">
    <property type="term" value="P:DNA repair"/>
    <property type="evidence" value="ECO:0007669"/>
    <property type="project" value="UniProtKB-UniRule"/>
</dbReference>
<evidence type="ECO:0000313" key="6">
    <source>
        <dbReference type="Proteomes" id="UP000004069"/>
    </source>
</evidence>
<dbReference type="InterPro" id="IPR000424">
    <property type="entry name" value="Primosome_PriB/ssb"/>
</dbReference>
<evidence type="ECO:0000256" key="1">
    <source>
        <dbReference type="ARBA" id="ARBA00023125"/>
    </source>
</evidence>
<comment type="caution">
    <text evidence="2">Lacks conserved residue(s) required for the propagation of feature annotation.</text>
</comment>
<dbReference type="EMBL" id="ADNY01000018">
    <property type="protein sequence ID" value="EFG55819.1"/>
    <property type="molecule type" value="Genomic_DNA"/>
</dbReference>
<dbReference type="OrthoDB" id="9809878at2"/>
<keyword evidence="2" id="KW-0234">DNA repair</keyword>
<dbReference type="RefSeq" id="WP_006351699.1">
    <property type="nucleotide sequence ID" value="NZ_ADNY01000018.1"/>
</dbReference>
<dbReference type="PROSITE" id="PS50935">
    <property type="entry name" value="SSB"/>
    <property type="match status" value="1"/>
</dbReference>
<dbReference type="PIRSF" id="PIRSF002070">
    <property type="entry name" value="SSB"/>
    <property type="match status" value="1"/>
</dbReference>
<dbReference type="GO" id="GO:0009295">
    <property type="term" value="C:nucleoid"/>
    <property type="evidence" value="ECO:0007669"/>
    <property type="project" value="TreeGrafter"/>
</dbReference>
<dbReference type="FunFam" id="2.40.50.140:FF:000084">
    <property type="entry name" value="Single-stranded DNA-binding protein"/>
    <property type="match status" value="1"/>
</dbReference>
<comment type="subunit">
    <text evidence="2">Homotetramer.</text>
</comment>
<evidence type="ECO:0000313" key="5">
    <source>
        <dbReference type="EMBL" id="EFG55819.1"/>
    </source>
</evidence>
<comment type="caution">
    <text evidence="5">The sequence shown here is derived from an EMBL/GenBank/DDBJ whole genome shotgun (WGS) entry which is preliminary data.</text>
</comment>
<dbReference type="PANTHER" id="PTHR10302">
    <property type="entry name" value="SINGLE-STRANDED DNA-BINDING PROTEIN"/>
    <property type="match status" value="1"/>
</dbReference>
<reference evidence="5 6" key="1">
    <citation type="submission" date="2010-04" db="EMBL/GenBank/DDBJ databases">
        <authorList>
            <person name="Muzny D."/>
            <person name="Qin X."/>
            <person name="Deng J."/>
            <person name="Jiang H."/>
            <person name="Liu Y."/>
            <person name="Qu J."/>
            <person name="Song X.-Z."/>
            <person name="Zhang L."/>
            <person name="Thornton R."/>
            <person name="Coyle M."/>
            <person name="Francisco L."/>
            <person name="Jackson L."/>
            <person name="Javaid M."/>
            <person name="Korchina V."/>
            <person name="Kovar C."/>
            <person name="Mata R."/>
            <person name="Mathew T."/>
            <person name="Ngo R."/>
            <person name="Nguyen L."/>
            <person name="Nguyen N."/>
            <person name="Okwuonu G."/>
            <person name="Ongeri F."/>
            <person name="Pham C."/>
            <person name="Simmons D."/>
            <person name="Wilczek-Boney K."/>
            <person name="Hale W."/>
            <person name="Jakkamsetti A."/>
            <person name="Pham P."/>
            <person name="Ruth R."/>
            <person name="San Lucas F."/>
            <person name="Warren J."/>
            <person name="Zhang J."/>
            <person name="Zhao Z."/>
            <person name="Zhou C."/>
            <person name="Zhu D."/>
            <person name="Lee S."/>
            <person name="Bess C."/>
            <person name="Blankenburg K."/>
            <person name="Forbes L."/>
            <person name="Fu Q."/>
            <person name="Gubbala S."/>
            <person name="Hirani K."/>
            <person name="Jayaseelan J.C."/>
            <person name="Lara F."/>
            <person name="Munidasa M."/>
            <person name="Palculict T."/>
            <person name="Patil S."/>
            <person name="Pu L.-L."/>
            <person name="Saada N."/>
            <person name="Tang L."/>
            <person name="Weissenberger G."/>
            <person name="Zhu Y."/>
            <person name="Hemphill L."/>
            <person name="Shang Y."/>
            <person name="Youmans B."/>
            <person name="Ayvaz T."/>
            <person name="Ross M."/>
            <person name="Santibanez J."/>
            <person name="Aqrawi P."/>
            <person name="Gross S."/>
            <person name="Joshi V."/>
            <person name="Fowler G."/>
            <person name="Nazareth L."/>
            <person name="Reid J."/>
            <person name="Worley K."/>
            <person name="Petrosino J."/>
            <person name="Highlander S."/>
            <person name="Gibbs R."/>
        </authorList>
    </citation>
    <scope>NUCLEOTIDE SEQUENCE [LARGE SCALE GENOMIC DNA]</scope>
    <source>
        <strain evidence="5 6">DSM 11664</strain>
    </source>
</reference>
<proteinExistence type="inferred from homology"/>
<evidence type="ECO:0000256" key="3">
    <source>
        <dbReference type="PIRNR" id="PIRNR002070"/>
    </source>
</evidence>
<dbReference type="SUPFAM" id="SSF50249">
    <property type="entry name" value="Nucleic acid-binding proteins"/>
    <property type="match status" value="1"/>
</dbReference>
<dbReference type="GO" id="GO:0006310">
    <property type="term" value="P:DNA recombination"/>
    <property type="evidence" value="ECO:0007669"/>
    <property type="project" value="UniProtKB-UniRule"/>
</dbReference>
<dbReference type="AlphaFoldDB" id="D4YSR8"/>
<dbReference type="eggNOG" id="COG0629">
    <property type="taxonomic scope" value="Bacteria"/>
</dbReference>
<dbReference type="NCBIfam" id="TIGR00621">
    <property type="entry name" value="ssb"/>
    <property type="match status" value="1"/>
</dbReference>
<dbReference type="InterPro" id="IPR011344">
    <property type="entry name" value="ssDNA-bd"/>
</dbReference>
<gene>
    <name evidence="5" type="primary">ssb</name>
    <name evidence="5" type="ORF">HMPREF0493_0546</name>
</gene>
<dbReference type="PANTHER" id="PTHR10302:SF27">
    <property type="entry name" value="SINGLE-STRANDED DNA-BINDING PROTEIN"/>
    <property type="match status" value="1"/>
</dbReference>
<accession>D4YSR8</accession>
<keyword evidence="2" id="KW-0235">DNA replication</keyword>
<protein>
    <recommendedName>
        <fullName evidence="2 3">Single-stranded DNA-binding protein</fullName>
        <shortName evidence="2">SSB</shortName>
    </recommendedName>
</protein>
<organism evidence="5 6">
    <name type="scientific">Lactobacillus amylolyticus DSM 11664</name>
    <dbReference type="NCBI Taxonomy" id="585524"/>
    <lineage>
        <taxon>Bacteria</taxon>
        <taxon>Bacillati</taxon>
        <taxon>Bacillota</taxon>
        <taxon>Bacilli</taxon>
        <taxon>Lactobacillales</taxon>
        <taxon>Lactobacillaceae</taxon>
        <taxon>Lactobacillus</taxon>
    </lineage>
</organism>
<feature type="compositionally biased region" description="Low complexity" evidence="4">
    <location>
        <begin position="119"/>
        <end position="152"/>
    </location>
</feature>
<dbReference type="GO" id="GO:0006260">
    <property type="term" value="P:DNA replication"/>
    <property type="evidence" value="ECO:0007669"/>
    <property type="project" value="UniProtKB-UniRule"/>
</dbReference>